<accession>A0A923RU25</accession>
<sequence>MKFGVILHKTTMNLGDDIQTYASMQHLPSVDYIVERENTDSFHSENNEPVAVIMSAWWMWQKWNWPPAECIVPKLVSMHMNNYTIYRKASPIYDEWLQGVGGKFFRENGPIGVRDKTSLDFFNERGFECYFSGCITLTLPQQKKTPDAGQYVCLVDLNPALESKARELLKDTGLEIRVLSHHCDYRKSDATFEERMKTVEDLLTQYQNAKFVITRRLHVSLPCLAMQVPVLSVVNMNDVGNSTRWAPYAEWLHYVADEDFKAGNFDYDFNNPPENKKTYLQTRENLTADIKAFVDEMKECDLPIEQVKKVSYTEEEARIWQNELMHFTLEKWLHQNRGMLNERNKYKKQVEQYQKLLKEKGIPDDVQNEWMKKEGRTMHFCRKVYAVALSIGEKTHQEETVKKIAQKAKKIIKKEK</sequence>
<gene>
    <name evidence="2" type="ORF">H8S17_00985</name>
</gene>
<comment type="caution">
    <text evidence="2">The sequence shown here is derived from an EMBL/GenBank/DDBJ whole genome shotgun (WGS) entry which is preliminary data.</text>
</comment>
<dbReference type="AlphaFoldDB" id="A0A923RU25"/>
<dbReference type="EMBL" id="JACOPH010000001">
    <property type="protein sequence ID" value="MBC5712794.1"/>
    <property type="molecule type" value="Genomic_DNA"/>
</dbReference>
<reference evidence="2" key="1">
    <citation type="submission" date="2020-08" db="EMBL/GenBank/DDBJ databases">
        <title>Genome public.</title>
        <authorList>
            <person name="Liu C."/>
            <person name="Sun Q."/>
        </authorList>
    </citation>
    <scope>NUCLEOTIDE SEQUENCE</scope>
    <source>
        <strain evidence="2">BX1005</strain>
    </source>
</reference>
<dbReference type="GO" id="GO:0016740">
    <property type="term" value="F:transferase activity"/>
    <property type="evidence" value="ECO:0007669"/>
    <property type="project" value="UniProtKB-KW"/>
</dbReference>
<protein>
    <submittedName>
        <fullName evidence="2">Polysaccharide pyruvyl transferase family protein</fullName>
    </submittedName>
</protein>
<dbReference type="Pfam" id="PF04230">
    <property type="entry name" value="PS_pyruv_trans"/>
    <property type="match status" value="1"/>
</dbReference>
<name>A0A923RU25_9FIRM</name>
<evidence type="ECO:0000259" key="1">
    <source>
        <dbReference type="Pfam" id="PF04230"/>
    </source>
</evidence>
<feature type="domain" description="Polysaccharide pyruvyl transferase" evidence="1">
    <location>
        <begin position="13"/>
        <end position="235"/>
    </location>
</feature>
<evidence type="ECO:0000313" key="2">
    <source>
        <dbReference type="EMBL" id="MBC5712794.1"/>
    </source>
</evidence>
<dbReference type="Proteomes" id="UP000606720">
    <property type="component" value="Unassembled WGS sequence"/>
</dbReference>
<keyword evidence="3" id="KW-1185">Reference proteome</keyword>
<evidence type="ECO:0000313" key="3">
    <source>
        <dbReference type="Proteomes" id="UP000606720"/>
    </source>
</evidence>
<dbReference type="RefSeq" id="WP_178051498.1">
    <property type="nucleotide sequence ID" value="NZ_JACOPH010000001.1"/>
</dbReference>
<organism evidence="2 3">
    <name type="scientific">Roseburia zhanii</name>
    <dbReference type="NCBI Taxonomy" id="2763064"/>
    <lineage>
        <taxon>Bacteria</taxon>
        <taxon>Bacillati</taxon>
        <taxon>Bacillota</taxon>
        <taxon>Clostridia</taxon>
        <taxon>Lachnospirales</taxon>
        <taxon>Lachnospiraceae</taxon>
        <taxon>Roseburia</taxon>
    </lineage>
</organism>
<dbReference type="InterPro" id="IPR007345">
    <property type="entry name" value="Polysacch_pyruvyl_Trfase"/>
</dbReference>
<proteinExistence type="predicted"/>
<keyword evidence="2" id="KW-0808">Transferase</keyword>